<dbReference type="InterPro" id="IPR036388">
    <property type="entry name" value="WH-like_DNA-bd_sf"/>
</dbReference>
<evidence type="ECO:0000313" key="10">
    <source>
        <dbReference type="Proteomes" id="UP001239994"/>
    </source>
</evidence>
<reference evidence="9" key="1">
    <citation type="submission" date="2023-03" db="EMBL/GenBank/DDBJ databases">
        <title>Electrophorus voltai genome.</title>
        <authorList>
            <person name="Bian C."/>
        </authorList>
    </citation>
    <scope>NUCLEOTIDE SEQUENCE</scope>
    <source>
        <strain evidence="9">CB-2022</strain>
        <tissue evidence="9">Muscle</tissue>
    </source>
</reference>
<evidence type="ECO:0000256" key="7">
    <source>
        <dbReference type="SAM" id="MobiDB-lite"/>
    </source>
</evidence>
<feature type="region of interest" description="Disordered" evidence="7">
    <location>
        <begin position="452"/>
        <end position="475"/>
    </location>
</feature>
<feature type="compositionally biased region" description="Polar residues" evidence="7">
    <location>
        <begin position="463"/>
        <end position="474"/>
    </location>
</feature>
<evidence type="ECO:0000256" key="3">
    <source>
        <dbReference type="ARBA" id="ARBA00023125"/>
    </source>
</evidence>
<dbReference type="InterPro" id="IPR036397">
    <property type="entry name" value="RNaseH_sf"/>
</dbReference>
<dbReference type="Pfam" id="PF13358">
    <property type="entry name" value="DDE_3"/>
    <property type="match status" value="1"/>
</dbReference>
<feature type="compositionally biased region" description="Basic and acidic residues" evidence="7">
    <location>
        <begin position="311"/>
        <end position="330"/>
    </location>
</feature>
<dbReference type="SUPFAM" id="SSF46689">
    <property type="entry name" value="Homeodomain-like"/>
    <property type="match status" value="2"/>
</dbReference>
<keyword evidence="3 6" id="KW-0238">DNA-binding</keyword>
<proteinExistence type="inferred from homology"/>
<keyword evidence="4 6" id="KW-0371">Homeobox</keyword>
<name>A0AAD9DTB0_9TELE</name>
<dbReference type="InterPro" id="IPR009057">
    <property type="entry name" value="Homeodomain-like_sf"/>
</dbReference>
<evidence type="ECO:0000259" key="8">
    <source>
        <dbReference type="PROSITE" id="PS50071"/>
    </source>
</evidence>
<protein>
    <recommendedName>
        <fullName evidence="8">Homeobox domain-containing protein</fullName>
    </recommendedName>
</protein>
<organism evidence="9 10">
    <name type="scientific">Electrophorus voltai</name>
    <dbReference type="NCBI Taxonomy" id="2609070"/>
    <lineage>
        <taxon>Eukaryota</taxon>
        <taxon>Metazoa</taxon>
        <taxon>Chordata</taxon>
        <taxon>Craniata</taxon>
        <taxon>Vertebrata</taxon>
        <taxon>Euteleostomi</taxon>
        <taxon>Actinopterygii</taxon>
        <taxon>Neopterygii</taxon>
        <taxon>Teleostei</taxon>
        <taxon>Ostariophysi</taxon>
        <taxon>Gymnotiformes</taxon>
        <taxon>Gymnotoidei</taxon>
        <taxon>Gymnotidae</taxon>
        <taxon>Electrophorus</taxon>
    </lineage>
</organism>
<dbReference type="FunFam" id="1.10.10.60:FF:000003">
    <property type="entry name" value="Iroquois-class homeobox protein IRX"/>
    <property type="match status" value="1"/>
</dbReference>
<dbReference type="GO" id="GO:0000981">
    <property type="term" value="F:DNA-binding transcription factor activity, RNA polymerase II-specific"/>
    <property type="evidence" value="ECO:0007669"/>
    <property type="project" value="InterPro"/>
</dbReference>
<keyword evidence="5 6" id="KW-0539">Nucleus</keyword>
<dbReference type="Gene3D" id="3.30.420.10">
    <property type="entry name" value="Ribonuclease H-like superfamily/Ribonuclease H"/>
    <property type="match status" value="1"/>
</dbReference>
<sequence length="837" mass="94549">MMVVVVEELDLLPCQAHDIFDNTHARVFSLCQLMCQEGKALTQFNIGKQTAIDVIGRIHWHQQDARTLAIGGFPQKGNVSVYLPLGSTTWVCPLIWPLLFLMTTNSSCCESSARSISDAGMTASTQTPVYCPVYESRLLATARHELSSAAALGVYGNPYTSSQGYGNYVAYGTDASAFYSLGAFDAKDGTASAHAGFTQATAYYPYDPTLGQYQYERYGAMDGGTRRKNATRETTSTLKAWLQEHRKNPYPTKGEKIMLAIITKMTLTQVSTWFANARRRLKKENKMTWPPRNKCSDEKRYGEDDEGSQEDQIKSETNEDESGSREDKDLQLSDLDDFDTIESESSECELKRQFHLNAHMTTTDCPSDHLKDTSLKLSAGASLEGDGDLPKNCLKTATEEHSSSNVRQTKTCFQQDHQILDNKPRIWSLAQTATSLNRTEYSSCMLRCQPALPSSPAASSPLNGQDRQQDSPVTTLRHWGQGCPVVVIVFDITHKPEKENEPPPQTSEHHSYMVNMEKTKEHSKAIRDKIVEGHKVGKGCKTLSKELGLSVSTVESIIQKWKVYGTTVNLPRPRQPFKISSHAEARLVRTVKADPRATRRELREDLMVVGTLVSINTISNVLHRNSLRSRPARKVPLLSKHHIKARLKFAHDHLEDSEADWFKVLWSDETKIEVFGANHTRGVWREDGTAYDPKNTIPTVKYGGGNIMLWAYFSDKGPGHLVCIHGKMDSTAYLEILAKNLRSSIMDLKVGCHFIFQQDNNLKYMAKKTKAWFKREKLKVLQWPSQSPDLNPIENLWKELKIKVHKRCPKNLDNLEKICMEEWEDYSRDQCRPDQVL</sequence>
<dbReference type="GO" id="GO:0005634">
    <property type="term" value="C:nucleus"/>
    <property type="evidence" value="ECO:0007669"/>
    <property type="project" value="UniProtKB-SubCell"/>
</dbReference>
<dbReference type="InterPro" id="IPR003893">
    <property type="entry name" value="Iroquois_homeo"/>
</dbReference>
<evidence type="ECO:0000256" key="4">
    <source>
        <dbReference type="ARBA" id="ARBA00023155"/>
    </source>
</evidence>
<dbReference type="PROSITE" id="PS00027">
    <property type="entry name" value="HOMEOBOX_1"/>
    <property type="match status" value="1"/>
</dbReference>
<accession>A0AAD9DTB0</accession>
<evidence type="ECO:0000313" key="9">
    <source>
        <dbReference type="EMBL" id="KAK1794550.1"/>
    </source>
</evidence>
<feature type="compositionally biased region" description="Low complexity" evidence="7">
    <location>
        <begin position="452"/>
        <end position="462"/>
    </location>
</feature>
<dbReference type="PANTHER" id="PTHR11211">
    <property type="entry name" value="IROQUOIS-CLASS HOMEODOMAIN PROTEIN IRX"/>
    <property type="match status" value="1"/>
</dbReference>
<feature type="DNA-binding region" description="Homeobox" evidence="6">
    <location>
        <begin position="223"/>
        <end position="285"/>
    </location>
</feature>
<dbReference type="GO" id="GO:0048468">
    <property type="term" value="P:cell development"/>
    <property type="evidence" value="ECO:0007669"/>
    <property type="project" value="TreeGrafter"/>
</dbReference>
<gene>
    <name evidence="9" type="ORF">P4O66_001276</name>
</gene>
<dbReference type="GO" id="GO:0006313">
    <property type="term" value="P:DNA transposition"/>
    <property type="evidence" value="ECO:0007669"/>
    <property type="project" value="InterPro"/>
</dbReference>
<dbReference type="Proteomes" id="UP001239994">
    <property type="component" value="Unassembled WGS sequence"/>
</dbReference>
<dbReference type="GO" id="GO:0015074">
    <property type="term" value="P:DNA integration"/>
    <property type="evidence" value="ECO:0007669"/>
    <property type="project" value="InterPro"/>
</dbReference>
<keyword evidence="10" id="KW-1185">Reference proteome</keyword>
<dbReference type="InterPro" id="IPR008422">
    <property type="entry name" value="KN_HD"/>
</dbReference>
<dbReference type="GO" id="GO:0000978">
    <property type="term" value="F:RNA polymerase II cis-regulatory region sequence-specific DNA binding"/>
    <property type="evidence" value="ECO:0007669"/>
    <property type="project" value="TreeGrafter"/>
</dbReference>
<evidence type="ECO:0000256" key="6">
    <source>
        <dbReference type="PROSITE-ProRule" id="PRU00108"/>
    </source>
</evidence>
<dbReference type="Gene3D" id="1.10.10.10">
    <property type="entry name" value="Winged helix-like DNA-binding domain superfamily/Winged helix DNA-binding domain"/>
    <property type="match status" value="1"/>
</dbReference>
<dbReference type="InterPro" id="IPR038717">
    <property type="entry name" value="Tc1-like_DDE_dom"/>
</dbReference>
<dbReference type="InterPro" id="IPR017970">
    <property type="entry name" value="Homeobox_CS"/>
</dbReference>
<evidence type="ECO:0000256" key="2">
    <source>
        <dbReference type="ARBA" id="ARBA00008446"/>
    </source>
</evidence>
<dbReference type="InterPro" id="IPR057667">
    <property type="entry name" value="HTH_SB"/>
</dbReference>
<dbReference type="AlphaFoldDB" id="A0AAD9DTB0"/>
<feature type="region of interest" description="Disordered" evidence="7">
    <location>
        <begin position="284"/>
        <end position="330"/>
    </location>
</feature>
<dbReference type="Pfam" id="PF05920">
    <property type="entry name" value="Homeobox_KN"/>
    <property type="match status" value="1"/>
</dbReference>
<dbReference type="InterPro" id="IPR001356">
    <property type="entry name" value="HD"/>
</dbReference>
<dbReference type="EMBL" id="JAROKS010000016">
    <property type="protein sequence ID" value="KAK1794550.1"/>
    <property type="molecule type" value="Genomic_DNA"/>
</dbReference>
<dbReference type="PROSITE" id="PS50071">
    <property type="entry name" value="HOMEOBOX_2"/>
    <property type="match status" value="1"/>
</dbReference>
<dbReference type="Pfam" id="PF01498">
    <property type="entry name" value="HTH_Tnp_Tc3_2"/>
    <property type="match status" value="1"/>
</dbReference>
<dbReference type="SMART" id="SM00548">
    <property type="entry name" value="IRO"/>
    <property type="match status" value="1"/>
</dbReference>
<dbReference type="Pfam" id="PF25787">
    <property type="entry name" value="HTH_SB"/>
    <property type="match status" value="1"/>
</dbReference>
<dbReference type="Gene3D" id="1.10.10.60">
    <property type="entry name" value="Homeodomain-like"/>
    <property type="match status" value="1"/>
</dbReference>
<comment type="caution">
    <text evidence="9">The sequence shown here is derived from an EMBL/GenBank/DDBJ whole genome shotgun (WGS) entry which is preliminary data.</text>
</comment>
<feature type="domain" description="Homeobox" evidence="8">
    <location>
        <begin position="221"/>
        <end position="284"/>
    </location>
</feature>
<dbReference type="PANTHER" id="PTHR11211:SF16">
    <property type="entry name" value="IROQUOIS-CLASS HOMEODOMAIN PROTEIN IRX-4"/>
    <property type="match status" value="1"/>
</dbReference>
<dbReference type="InterPro" id="IPR002492">
    <property type="entry name" value="Transposase_Tc1-like"/>
</dbReference>
<comment type="subcellular location">
    <subcellularLocation>
        <location evidence="1 6">Nucleus</location>
    </subcellularLocation>
</comment>
<comment type="similarity">
    <text evidence="2">Belongs to the TALE/IRO homeobox family.</text>
</comment>
<evidence type="ECO:0000256" key="1">
    <source>
        <dbReference type="ARBA" id="ARBA00004123"/>
    </source>
</evidence>
<dbReference type="GO" id="GO:0030182">
    <property type="term" value="P:neuron differentiation"/>
    <property type="evidence" value="ECO:0007669"/>
    <property type="project" value="TreeGrafter"/>
</dbReference>
<dbReference type="CDD" id="cd00086">
    <property type="entry name" value="homeodomain"/>
    <property type="match status" value="1"/>
</dbReference>
<dbReference type="SMART" id="SM00389">
    <property type="entry name" value="HOX"/>
    <property type="match status" value="1"/>
</dbReference>
<evidence type="ECO:0000256" key="5">
    <source>
        <dbReference type="ARBA" id="ARBA00023242"/>
    </source>
</evidence>